<feature type="transmembrane region" description="Helical" evidence="2">
    <location>
        <begin position="107"/>
        <end position="130"/>
    </location>
</feature>
<evidence type="ECO:0000313" key="4">
    <source>
        <dbReference type="Proteomes" id="UP000184267"/>
    </source>
</evidence>
<evidence type="ECO:0000256" key="1">
    <source>
        <dbReference type="SAM" id="MobiDB-lite"/>
    </source>
</evidence>
<keyword evidence="2" id="KW-0812">Transmembrane</keyword>
<feature type="transmembrane region" description="Helical" evidence="2">
    <location>
        <begin position="259"/>
        <end position="281"/>
    </location>
</feature>
<proteinExistence type="predicted"/>
<dbReference type="Proteomes" id="UP000184267">
    <property type="component" value="Unassembled WGS sequence"/>
</dbReference>
<evidence type="ECO:0000313" key="3">
    <source>
        <dbReference type="EMBL" id="OJT13645.1"/>
    </source>
</evidence>
<keyword evidence="4" id="KW-1185">Reference proteome</keyword>
<accession>A0A1M2W199</accession>
<dbReference type="OrthoDB" id="2796825at2759"/>
<name>A0A1M2W199_TRAPU</name>
<organism evidence="3 4">
    <name type="scientific">Trametes pubescens</name>
    <name type="common">White-rot fungus</name>
    <dbReference type="NCBI Taxonomy" id="154538"/>
    <lineage>
        <taxon>Eukaryota</taxon>
        <taxon>Fungi</taxon>
        <taxon>Dikarya</taxon>
        <taxon>Basidiomycota</taxon>
        <taxon>Agaricomycotina</taxon>
        <taxon>Agaricomycetes</taxon>
        <taxon>Polyporales</taxon>
        <taxon>Polyporaceae</taxon>
        <taxon>Trametes</taxon>
    </lineage>
</organism>
<feature type="transmembrane region" description="Helical" evidence="2">
    <location>
        <begin position="28"/>
        <end position="49"/>
    </location>
</feature>
<sequence length="333" mass="36298">MATLDLVLASDESEDNLSLERYFLAGDLIIGVGYGLQLVLWFLCTSYLWRKRNRGWMSTLLLIYLAVLLVTETVFVVAEGLNIQHIYVDNRNFPGGPWRYHLSSQTSATNVTFNASIFVLTFLGDLLVLWRCWVVWSAFDTGIAVTAVSLPVLILSGSFVLGAIWTLQSSHPELAIYRSVPLAFGTAYYAVSLALNVILTALITGRLLAYRRAHIALLPADHARQYLCLVAVVVESAAIHTAAAIAFVTSYGLSAPANVLLMGLASAAQQVASYLIIYRVADGKAWSRDMPRLETITSLKFASREDPLPHASSPDASLGTTDTEHQGEDGADA</sequence>
<gene>
    <name evidence="3" type="ORF">TRAPUB_9834</name>
</gene>
<feature type="transmembrane region" description="Helical" evidence="2">
    <location>
        <begin position="187"/>
        <end position="205"/>
    </location>
</feature>
<reference evidence="3 4" key="1">
    <citation type="submission" date="2016-10" db="EMBL/GenBank/DDBJ databases">
        <title>Genome sequence of the basidiomycete white-rot fungus Trametes pubescens.</title>
        <authorList>
            <person name="Makela M.R."/>
            <person name="Granchi Z."/>
            <person name="Peng M."/>
            <person name="De Vries R.P."/>
            <person name="Grigoriev I."/>
            <person name="Riley R."/>
            <person name="Hilden K."/>
        </authorList>
    </citation>
    <scope>NUCLEOTIDE SEQUENCE [LARGE SCALE GENOMIC DNA]</scope>
    <source>
        <strain evidence="3 4">FBCC735</strain>
    </source>
</reference>
<feature type="transmembrane region" description="Helical" evidence="2">
    <location>
        <begin position="226"/>
        <end position="253"/>
    </location>
</feature>
<keyword evidence="2" id="KW-0472">Membrane</keyword>
<dbReference type="EMBL" id="MNAD01000375">
    <property type="protein sequence ID" value="OJT13645.1"/>
    <property type="molecule type" value="Genomic_DNA"/>
</dbReference>
<feature type="compositionally biased region" description="Basic and acidic residues" evidence="1">
    <location>
        <begin position="322"/>
        <end position="333"/>
    </location>
</feature>
<dbReference type="OMA" id="NNQYIRI"/>
<comment type="caution">
    <text evidence="3">The sequence shown here is derived from an EMBL/GenBank/DDBJ whole genome shotgun (WGS) entry which is preliminary data.</text>
</comment>
<evidence type="ECO:0000256" key="2">
    <source>
        <dbReference type="SAM" id="Phobius"/>
    </source>
</evidence>
<dbReference type="AlphaFoldDB" id="A0A1M2W199"/>
<keyword evidence="2" id="KW-1133">Transmembrane helix</keyword>
<feature type="transmembrane region" description="Helical" evidence="2">
    <location>
        <begin position="61"/>
        <end position="87"/>
    </location>
</feature>
<feature type="region of interest" description="Disordered" evidence="1">
    <location>
        <begin position="304"/>
        <end position="333"/>
    </location>
</feature>
<feature type="transmembrane region" description="Helical" evidence="2">
    <location>
        <begin position="142"/>
        <end position="167"/>
    </location>
</feature>
<protein>
    <submittedName>
        <fullName evidence="3">Uncharacterized protein</fullName>
    </submittedName>
</protein>